<dbReference type="Gene3D" id="3.30.1380.10">
    <property type="match status" value="1"/>
</dbReference>
<dbReference type="InterPro" id="IPR039561">
    <property type="entry name" value="Peptidase_M15C"/>
</dbReference>
<dbReference type="InterPro" id="IPR036366">
    <property type="entry name" value="PGBDSf"/>
</dbReference>
<dbReference type="GO" id="GO:0008233">
    <property type="term" value="F:peptidase activity"/>
    <property type="evidence" value="ECO:0007669"/>
    <property type="project" value="InterPro"/>
</dbReference>
<protein>
    <submittedName>
        <fullName evidence="3">Putative peptidoglycan-binding domain-containing protein</fullName>
    </submittedName>
</protein>
<dbReference type="InterPro" id="IPR009045">
    <property type="entry name" value="Zn_M74/Hedgehog-like"/>
</dbReference>
<dbReference type="OrthoDB" id="9799970at2"/>
<evidence type="ECO:0000313" key="4">
    <source>
        <dbReference type="Proteomes" id="UP000005631"/>
    </source>
</evidence>
<name>G8R1V5_OWEHD</name>
<organism evidence="3 4">
    <name type="scientific">Owenweeksia hongkongensis (strain DSM 17368 / CIP 108786 / JCM 12287 / NRRL B-23963 / UST20020801)</name>
    <dbReference type="NCBI Taxonomy" id="926562"/>
    <lineage>
        <taxon>Bacteria</taxon>
        <taxon>Pseudomonadati</taxon>
        <taxon>Bacteroidota</taxon>
        <taxon>Flavobacteriia</taxon>
        <taxon>Flavobacteriales</taxon>
        <taxon>Owenweeksiaceae</taxon>
        <taxon>Owenweeksia</taxon>
    </lineage>
</organism>
<dbReference type="Gene3D" id="1.10.101.10">
    <property type="entry name" value="PGBD-like superfamily/PGBD"/>
    <property type="match status" value="1"/>
</dbReference>
<dbReference type="HOGENOM" id="CLU_1003439_0_0_10"/>
<reference evidence="3 4" key="1">
    <citation type="journal article" date="2012" name="Stand. Genomic Sci.">
        <title>Genome sequence of the orange-pigmented seawater bacterium Owenweeksia hongkongensis type strain (UST20020801(T)).</title>
        <authorList>
            <person name="Riedel T."/>
            <person name="Held B."/>
            <person name="Nolan M."/>
            <person name="Lucas S."/>
            <person name="Lapidus A."/>
            <person name="Tice H."/>
            <person name="Del Rio T.G."/>
            <person name="Cheng J.F."/>
            <person name="Han C."/>
            <person name="Tapia R."/>
            <person name="Goodwin L.A."/>
            <person name="Pitluck S."/>
            <person name="Liolios K."/>
            <person name="Mavromatis K."/>
            <person name="Pagani I."/>
            <person name="Ivanova N."/>
            <person name="Mikhailova N."/>
            <person name="Pati A."/>
            <person name="Chen A."/>
            <person name="Palaniappan K."/>
            <person name="Rohde M."/>
            <person name="Tindall B.J."/>
            <person name="Detter J.C."/>
            <person name="Goker M."/>
            <person name="Woyke T."/>
            <person name="Bristow J."/>
            <person name="Eisen J.A."/>
            <person name="Markowitz V."/>
            <person name="Hugenholtz P."/>
            <person name="Klenk H.P."/>
            <person name="Kyrpides N.C."/>
        </authorList>
    </citation>
    <scope>NUCLEOTIDE SEQUENCE</scope>
    <source>
        <strain evidence="4">DSM 17368 / JCM 12287 / NRRL B-23963</strain>
    </source>
</reference>
<accession>G8R1V5</accession>
<dbReference type="PATRIC" id="fig|926562.3.peg.2962"/>
<sequence>MKSLKLGDKGEEVKVLQQMLNLQGANLKIDGDFGKGTKAAVIQFQYTHTDRQGVPLSPDGKVGSKTWGALTAVEANDKNPPPDVKRDPVTLRRIKTIHPQLRTELLEIYNEILERGVGVRFTSVLRSFKEQDAIYAQGRWGNPGSIVSHARGGQSYHNYGLAVDFCLLKTNGQVSWNRSDDLDRDGQSDWMEIASAFKMYGWEWGGDWNSFKDYPHVQKTFGYKTPRLLQLKAENRTDDEGYVIL</sequence>
<dbReference type="Pfam" id="PF13539">
    <property type="entry name" value="Peptidase_M15_4"/>
    <property type="match status" value="1"/>
</dbReference>
<keyword evidence="4" id="KW-1185">Reference proteome</keyword>
<dbReference type="KEGG" id="oho:Oweho_2948"/>
<feature type="domain" description="Peptidase M15C" evidence="2">
    <location>
        <begin position="151"/>
        <end position="218"/>
    </location>
</feature>
<dbReference type="RefSeq" id="WP_014203254.1">
    <property type="nucleotide sequence ID" value="NC_016599.1"/>
</dbReference>
<dbReference type="SUPFAM" id="SSF47090">
    <property type="entry name" value="PGBD-like"/>
    <property type="match status" value="1"/>
</dbReference>
<evidence type="ECO:0000313" key="3">
    <source>
        <dbReference type="EMBL" id="AEV33905.1"/>
    </source>
</evidence>
<gene>
    <name evidence="3" type="ordered locus">Oweho_2948</name>
</gene>
<proteinExistence type="predicted"/>
<dbReference type="InterPro" id="IPR002477">
    <property type="entry name" value="Peptidoglycan-bd-like"/>
</dbReference>
<dbReference type="CDD" id="cd14845">
    <property type="entry name" value="L-Ala-D-Glu_peptidase_like"/>
    <property type="match status" value="1"/>
</dbReference>
<dbReference type="InterPro" id="IPR036365">
    <property type="entry name" value="PGBD-like_sf"/>
</dbReference>
<dbReference type="AlphaFoldDB" id="G8R1V5"/>
<dbReference type="Proteomes" id="UP000005631">
    <property type="component" value="Chromosome"/>
</dbReference>
<evidence type="ECO:0000259" key="1">
    <source>
        <dbReference type="Pfam" id="PF01471"/>
    </source>
</evidence>
<dbReference type="SUPFAM" id="SSF55166">
    <property type="entry name" value="Hedgehog/DD-peptidase"/>
    <property type="match status" value="1"/>
</dbReference>
<dbReference type="eggNOG" id="COG3409">
    <property type="taxonomic scope" value="Bacteria"/>
</dbReference>
<dbReference type="Pfam" id="PF01471">
    <property type="entry name" value="PG_binding_1"/>
    <property type="match status" value="1"/>
</dbReference>
<dbReference type="EMBL" id="CP003156">
    <property type="protein sequence ID" value="AEV33905.1"/>
    <property type="molecule type" value="Genomic_DNA"/>
</dbReference>
<feature type="domain" description="Peptidoglycan binding-like" evidence="1">
    <location>
        <begin position="10"/>
        <end position="70"/>
    </location>
</feature>
<evidence type="ECO:0000259" key="2">
    <source>
        <dbReference type="Pfam" id="PF13539"/>
    </source>
</evidence>